<evidence type="ECO:0000313" key="2">
    <source>
        <dbReference type="Proteomes" id="UP001147695"/>
    </source>
</evidence>
<dbReference type="EMBL" id="JAPZBQ010000005">
    <property type="protein sequence ID" value="KAJ5329526.1"/>
    <property type="molecule type" value="Genomic_DNA"/>
</dbReference>
<gene>
    <name evidence="1" type="ORF">N7452_009916</name>
</gene>
<sequence length="85" mass="9840">MIKLMSNWHVRYEHGTAYLQRVVDVDQTGFSQCRVLLEASKAIFKTWHEGIQLATTVRRYKLENSSPRKGYVYGSDSDAWTSLVD</sequence>
<reference evidence="1" key="1">
    <citation type="submission" date="2022-12" db="EMBL/GenBank/DDBJ databases">
        <authorList>
            <person name="Petersen C."/>
        </authorList>
    </citation>
    <scope>NUCLEOTIDE SEQUENCE</scope>
    <source>
        <strain evidence="1">IBT 35673</strain>
    </source>
</reference>
<name>A0A9W9UAQ8_PENBR</name>
<protein>
    <submittedName>
        <fullName evidence="1">Uncharacterized protein</fullName>
    </submittedName>
</protein>
<dbReference type="Proteomes" id="UP001147695">
    <property type="component" value="Unassembled WGS sequence"/>
</dbReference>
<reference evidence="1" key="2">
    <citation type="journal article" date="2023" name="IMA Fungus">
        <title>Comparative genomic study of the Penicillium genus elucidates a diverse pangenome and 15 lateral gene transfer events.</title>
        <authorList>
            <person name="Petersen C."/>
            <person name="Sorensen T."/>
            <person name="Nielsen M.R."/>
            <person name="Sondergaard T.E."/>
            <person name="Sorensen J.L."/>
            <person name="Fitzpatrick D.A."/>
            <person name="Frisvad J.C."/>
            <person name="Nielsen K.L."/>
        </authorList>
    </citation>
    <scope>NUCLEOTIDE SEQUENCE</scope>
    <source>
        <strain evidence="1">IBT 35673</strain>
    </source>
</reference>
<proteinExistence type="predicted"/>
<comment type="caution">
    <text evidence="1">The sequence shown here is derived from an EMBL/GenBank/DDBJ whole genome shotgun (WGS) entry which is preliminary data.</text>
</comment>
<evidence type="ECO:0000313" key="1">
    <source>
        <dbReference type="EMBL" id="KAJ5329526.1"/>
    </source>
</evidence>
<dbReference type="AlphaFoldDB" id="A0A9W9UAQ8"/>
<organism evidence="1 2">
    <name type="scientific">Penicillium brevicompactum</name>
    <dbReference type="NCBI Taxonomy" id="5074"/>
    <lineage>
        <taxon>Eukaryota</taxon>
        <taxon>Fungi</taxon>
        <taxon>Dikarya</taxon>
        <taxon>Ascomycota</taxon>
        <taxon>Pezizomycotina</taxon>
        <taxon>Eurotiomycetes</taxon>
        <taxon>Eurotiomycetidae</taxon>
        <taxon>Eurotiales</taxon>
        <taxon>Aspergillaceae</taxon>
        <taxon>Penicillium</taxon>
    </lineage>
</organism>
<accession>A0A9W9UAQ8</accession>